<dbReference type="EMBL" id="ML769683">
    <property type="protein sequence ID" value="KAE9389778.1"/>
    <property type="molecule type" value="Genomic_DNA"/>
</dbReference>
<dbReference type="Gene3D" id="3.30.420.10">
    <property type="entry name" value="Ribonuclease H-like superfamily/Ribonuclease H"/>
    <property type="match status" value="1"/>
</dbReference>
<gene>
    <name evidence="1" type="ORF">BT96DRAFT_760706</name>
</gene>
<protein>
    <recommendedName>
        <fullName evidence="3">Tc1-like transposase DDE domain-containing protein</fullName>
    </recommendedName>
</protein>
<accession>A0A6A4GVH8</accession>
<dbReference type="InterPro" id="IPR036397">
    <property type="entry name" value="RNaseH_sf"/>
</dbReference>
<feature type="non-terminal residue" evidence="1">
    <location>
        <position position="65"/>
    </location>
</feature>
<reference evidence="1" key="1">
    <citation type="journal article" date="2019" name="Environ. Microbiol.">
        <title>Fungal ecological strategies reflected in gene transcription - a case study of two litter decomposers.</title>
        <authorList>
            <person name="Barbi F."/>
            <person name="Kohler A."/>
            <person name="Barry K."/>
            <person name="Baskaran P."/>
            <person name="Daum C."/>
            <person name="Fauchery L."/>
            <person name="Ihrmark K."/>
            <person name="Kuo A."/>
            <person name="LaButti K."/>
            <person name="Lipzen A."/>
            <person name="Morin E."/>
            <person name="Grigoriev I.V."/>
            <person name="Henrissat B."/>
            <person name="Lindahl B."/>
            <person name="Martin F."/>
        </authorList>
    </citation>
    <scope>NUCLEOTIDE SEQUENCE</scope>
    <source>
        <strain evidence="1">JB14</strain>
    </source>
</reference>
<evidence type="ECO:0008006" key="3">
    <source>
        <dbReference type="Google" id="ProtNLM"/>
    </source>
</evidence>
<feature type="non-terminal residue" evidence="1">
    <location>
        <position position="1"/>
    </location>
</feature>
<name>A0A6A4GVH8_9AGAR</name>
<dbReference type="OrthoDB" id="2266637at2759"/>
<keyword evidence="2" id="KW-1185">Reference proteome</keyword>
<evidence type="ECO:0000313" key="2">
    <source>
        <dbReference type="Proteomes" id="UP000799118"/>
    </source>
</evidence>
<dbReference type="GO" id="GO:0003676">
    <property type="term" value="F:nucleic acid binding"/>
    <property type="evidence" value="ECO:0007669"/>
    <property type="project" value="InterPro"/>
</dbReference>
<sequence length="65" mass="7841">RIEFLSPYLPDFQPIELVFSAIKAHLKRVGLGFFDEHQIFYELYNACRIISPEMTWGFWRHCSYL</sequence>
<proteinExistence type="predicted"/>
<dbReference type="AlphaFoldDB" id="A0A6A4GVH8"/>
<evidence type="ECO:0000313" key="1">
    <source>
        <dbReference type="EMBL" id="KAE9389778.1"/>
    </source>
</evidence>
<organism evidence="1 2">
    <name type="scientific">Gymnopus androsaceus JB14</name>
    <dbReference type="NCBI Taxonomy" id="1447944"/>
    <lineage>
        <taxon>Eukaryota</taxon>
        <taxon>Fungi</taxon>
        <taxon>Dikarya</taxon>
        <taxon>Basidiomycota</taxon>
        <taxon>Agaricomycotina</taxon>
        <taxon>Agaricomycetes</taxon>
        <taxon>Agaricomycetidae</taxon>
        <taxon>Agaricales</taxon>
        <taxon>Marasmiineae</taxon>
        <taxon>Omphalotaceae</taxon>
        <taxon>Gymnopus</taxon>
    </lineage>
</organism>
<dbReference type="Proteomes" id="UP000799118">
    <property type="component" value="Unassembled WGS sequence"/>
</dbReference>